<proteinExistence type="predicted"/>
<evidence type="ECO:0000313" key="3">
    <source>
        <dbReference type="Proteomes" id="UP000599179"/>
    </source>
</evidence>
<reference evidence="3" key="1">
    <citation type="journal article" date="2019" name="Int. J. Syst. Evol. Microbiol.">
        <title>The Global Catalogue of Microorganisms (GCM) 10K type strain sequencing project: providing services to taxonomists for standard genome sequencing and annotation.</title>
        <authorList>
            <consortium name="The Broad Institute Genomics Platform"/>
            <consortium name="The Broad Institute Genome Sequencing Center for Infectious Disease"/>
            <person name="Wu L."/>
            <person name="Ma J."/>
        </authorList>
    </citation>
    <scope>NUCLEOTIDE SEQUENCE [LARGE SCALE GENOMIC DNA]</scope>
    <source>
        <strain evidence="3">CGMCC 1.12931</strain>
    </source>
</reference>
<evidence type="ECO:0000256" key="1">
    <source>
        <dbReference type="SAM" id="MobiDB-lite"/>
    </source>
</evidence>
<feature type="compositionally biased region" description="Basic residues" evidence="1">
    <location>
        <begin position="67"/>
        <end position="76"/>
    </location>
</feature>
<name>A0ABQ1SKN8_9FLAO</name>
<protein>
    <submittedName>
        <fullName evidence="2">Uncharacterized protein</fullName>
    </submittedName>
</protein>
<feature type="compositionally biased region" description="Basic and acidic residues" evidence="1">
    <location>
        <begin position="77"/>
        <end position="97"/>
    </location>
</feature>
<organism evidence="2 3">
    <name type="scientific">Psychroflexus planctonicus</name>
    <dbReference type="NCBI Taxonomy" id="1526575"/>
    <lineage>
        <taxon>Bacteria</taxon>
        <taxon>Pseudomonadati</taxon>
        <taxon>Bacteroidota</taxon>
        <taxon>Flavobacteriia</taxon>
        <taxon>Flavobacteriales</taxon>
        <taxon>Flavobacteriaceae</taxon>
        <taxon>Psychroflexus</taxon>
    </lineage>
</organism>
<sequence length="159" mass="19474">MFVFSFGYAQKLKQTNLEDRAQQRIDRLDKNLELSETQKEKLKTFFMEQAKTNKELKSEIVEAKKEVRKKRARQRRMRNEEKAKRMSMKADVEERKKVTTNKMQEILSPEQFEKWDDMNKEKAQTRKERKAQRMENRADQIRKSERSRSSNQNRRNERR</sequence>
<gene>
    <name evidence="2" type="ORF">GCM10010832_24220</name>
</gene>
<keyword evidence="3" id="KW-1185">Reference proteome</keyword>
<dbReference type="InterPro" id="IPR012899">
    <property type="entry name" value="LTXXQ"/>
</dbReference>
<comment type="caution">
    <text evidence="2">The sequence shown here is derived from an EMBL/GenBank/DDBJ whole genome shotgun (WGS) entry which is preliminary data.</text>
</comment>
<dbReference type="Proteomes" id="UP000599179">
    <property type="component" value="Unassembled WGS sequence"/>
</dbReference>
<accession>A0ABQ1SKN8</accession>
<feature type="compositionally biased region" description="Basic and acidic residues" evidence="1">
    <location>
        <begin position="111"/>
        <end position="148"/>
    </location>
</feature>
<dbReference type="Pfam" id="PF07813">
    <property type="entry name" value="LTXXQ"/>
    <property type="match status" value="1"/>
</dbReference>
<evidence type="ECO:0000313" key="2">
    <source>
        <dbReference type="EMBL" id="GGE43426.1"/>
    </source>
</evidence>
<dbReference type="EMBL" id="BMGM01000012">
    <property type="protein sequence ID" value="GGE43426.1"/>
    <property type="molecule type" value="Genomic_DNA"/>
</dbReference>
<feature type="region of interest" description="Disordered" evidence="1">
    <location>
        <begin position="67"/>
        <end position="159"/>
    </location>
</feature>